<keyword evidence="2 4" id="KW-0378">Hydrolase</keyword>
<dbReference type="GO" id="GO:0005737">
    <property type="term" value="C:cytoplasm"/>
    <property type="evidence" value="ECO:0007669"/>
    <property type="project" value="TreeGrafter"/>
</dbReference>
<dbReference type="GO" id="GO:0006043">
    <property type="term" value="P:glucosamine catabolic process"/>
    <property type="evidence" value="ECO:0007669"/>
    <property type="project" value="TreeGrafter"/>
</dbReference>
<dbReference type="CDD" id="cd01399">
    <property type="entry name" value="GlcN6P_deaminase"/>
    <property type="match status" value="1"/>
</dbReference>
<dbReference type="SUPFAM" id="SSF100950">
    <property type="entry name" value="NagB/RpiA/CoA transferase-like"/>
    <property type="match status" value="1"/>
</dbReference>
<dbReference type="HAMAP" id="MF_01241">
    <property type="entry name" value="GlcN6P_deamin"/>
    <property type="match status" value="1"/>
</dbReference>
<name>Q5M5E7_STRT2</name>
<feature type="active site" description="For ring-opening step" evidence="4">
    <location>
        <position position="153"/>
    </location>
</feature>
<dbReference type="STRING" id="264199.stu0541"/>
<proteinExistence type="inferred from homology"/>
<dbReference type="GO" id="GO:0016853">
    <property type="term" value="F:isomerase activity"/>
    <property type="evidence" value="ECO:0007669"/>
    <property type="project" value="UniProtKB-KW"/>
</dbReference>
<dbReference type="UniPathway" id="UPA00629">
    <property type="reaction ID" value="UER00684"/>
</dbReference>
<evidence type="ECO:0000256" key="4">
    <source>
        <dbReference type="HAMAP-Rule" id="MF_01241"/>
    </source>
</evidence>
<dbReference type="GO" id="GO:0019262">
    <property type="term" value="P:N-acetylneuraminate catabolic process"/>
    <property type="evidence" value="ECO:0007669"/>
    <property type="project" value="UniProtKB-UniRule"/>
</dbReference>
<dbReference type="AlphaFoldDB" id="Q5M5E7"/>
<feature type="domain" description="Glucosamine/galactosamine-6-phosphate isomerase" evidence="5">
    <location>
        <begin position="50"/>
        <end position="243"/>
    </location>
</feature>
<feature type="active site" description="For ring-opening step" evidence="4">
    <location>
        <position position="160"/>
    </location>
</feature>
<dbReference type="eggNOG" id="COG0363">
    <property type="taxonomic scope" value="Bacteria"/>
</dbReference>
<comment type="caution">
    <text evidence="4">Lacks conserved residue(s) required for the propagation of feature annotation.</text>
</comment>
<feature type="active site" description="Proton acceptor; for enolization step" evidence="4">
    <location>
        <position position="87"/>
    </location>
</feature>
<sequence length="258" mass="28389">MKTLDRKVKKEIIKKMVYTNIEVNRMKKILVKNQVEGGKVAFELLKESLAAGAQTFGLATGSSPIALYQEMVESDVDFSEFYSINLDEYVGLSPEHDQSYHAFMKAQLFDTKPFKESFLPDGMAEDLEKAAKDYDDVLAHHIIDLQILGIGSNGHIGFNEPGTPFDSQTHVVDLTDSTIEANSRFFASRGQVPTKAISMGIASIMAAKKIILFAYGDKKADAIFKMLKGPVTEEVPASVLQNHPDVTLILDQAAAAKL</sequence>
<evidence type="ECO:0000256" key="2">
    <source>
        <dbReference type="ARBA" id="ARBA00022801"/>
    </source>
</evidence>
<comment type="function">
    <text evidence="4">Catalyzes the reversible isomerization-deamination of glucosamine 6-phosphate (GlcN6P) to form fructose 6-phosphate (Fru6P) and ammonium ion.</text>
</comment>
<dbReference type="FunFam" id="3.40.50.1360:FF:000003">
    <property type="entry name" value="Glucosamine-6-phosphate deaminase"/>
    <property type="match status" value="1"/>
</dbReference>
<dbReference type="PANTHER" id="PTHR11280">
    <property type="entry name" value="GLUCOSAMINE-6-PHOSPHATE ISOMERASE"/>
    <property type="match status" value="1"/>
</dbReference>
<gene>
    <name evidence="4 6" type="primary">nagB</name>
    <name evidence="6" type="ordered locus">stu0541</name>
</gene>
<dbReference type="InterPro" id="IPR006148">
    <property type="entry name" value="Glc/Gal-6P_isomerase"/>
</dbReference>
<dbReference type="InterPro" id="IPR037171">
    <property type="entry name" value="NagB/RpiA_transferase-like"/>
</dbReference>
<organism evidence="6 7">
    <name type="scientific">Streptococcus thermophilus (strain ATCC BAA-250 / LMG 18311)</name>
    <dbReference type="NCBI Taxonomy" id="264199"/>
    <lineage>
        <taxon>Bacteria</taxon>
        <taxon>Bacillati</taxon>
        <taxon>Bacillota</taxon>
        <taxon>Bacilli</taxon>
        <taxon>Lactobacillales</taxon>
        <taxon>Streptococcaceae</taxon>
        <taxon>Streptococcus</taxon>
    </lineage>
</organism>
<dbReference type="HOGENOM" id="CLU_049611_1_0_9"/>
<keyword evidence="3 4" id="KW-0119">Carbohydrate metabolism</keyword>
<evidence type="ECO:0000256" key="1">
    <source>
        <dbReference type="ARBA" id="ARBA00000644"/>
    </source>
</evidence>
<comment type="similarity">
    <text evidence="4">Belongs to the glucosamine/galactosamine-6-phosphate isomerase family. NagB subfamily.</text>
</comment>
<dbReference type="EMBL" id="CP000023">
    <property type="protein sequence ID" value="AAV60248.1"/>
    <property type="molecule type" value="Genomic_DNA"/>
</dbReference>
<protein>
    <recommendedName>
        <fullName evidence="4">Glucosamine-6-phosphate deaminase</fullName>
        <ecNumber evidence="4">3.5.99.6</ecNumber>
    </recommendedName>
    <alternativeName>
        <fullName evidence="4">GlcN6P deaminase</fullName>
        <shortName evidence="4">GNPDA</shortName>
    </alternativeName>
    <alternativeName>
        <fullName evidence="4">Glucosamine-6-phosphate isomerase</fullName>
    </alternativeName>
</protein>
<dbReference type="PROSITE" id="PS01161">
    <property type="entry name" value="GLC_GALNAC_ISOMERASE"/>
    <property type="match status" value="1"/>
</dbReference>
<accession>Q5M5E7</accession>
<dbReference type="Pfam" id="PF01182">
    <property type="entry name" value="Glucosamine_iso"/>
    <property type="match status" value="1"/>
</dbReference>
<keyword evidence="7" id="KW-1185">Reference proteome</keyword>
<dbReference type="PANTHER" id="PTHR11280:SF5">
    <property type="entry name" value="GLUCOSAMINE-6-PHOSPHATE ISOMERASE"/>
    <property type="match status" value="1"/>
</dbReference>
<dbReference type="GO" id="GO:0004342">
    <property type="term" value="F:glucosamine-6-phosphate deaminase activity"/>
    <property type="evidence" value="ECO:0007669"/>
    <property type="project" value="UniProtKB-UniRule"/>
</dbReference>
<dbReference type="KEGG" id="stl:stu0541"/>
<evidence type="ECO:0000259" key="5">
    <source>
        <dbReference type="Pfam" id="PF01182"/>
    </source>
</evidence>
<reference evidence="6 7" key="1">
    <citation type="journal article" date="2004" name="Nat. Biotechnol.">
        <title>Complete sequence and comparative genome analysis of the dairy bacterium Streptococcus thermophilus.</title>
        <authorList>
            <person name="Bolotin A."/>
            <person name="Quinquis B."/>
            <person name="Renault P."/>
            <person name="Sorokin A."/>
            <person name="Ehrlich S.D."/>
            <person name="Kulakauskas S."/>
            <person name="Lapidus A."/>
            <person name="Goltsman E."/>
            <person name="Mazur M."/>
            <person name="Pusch G.D."/>
            <person name="Fonstein M."/>
            <person name="Overbeek R."/>
            <person name="Kyprides N."/>
            <person name="Purnelle B."/>
            <person name="Prozzi D."/>
            <person name="Ngui K."/>
            <person name="Masuy D."/>
            <person name="Hancy F."/>
            <person name="Burteau S."/>
            <person name="Boutry M."/>
            <person name="Delcour J."/>
            <person name="Goffeau A."/>
            <person name="Hols P."/>
        </authorList>
    </citation>
    <scope>NUCLEOTIDE SEQUENCE [LARGE SCALE GENOMIC DNA]</scope>
    <source>
        <strain evidence="7">ATCC BAA-250 / LMG 18311</strain>
    </source>
</reference>
<evidence type="ECO:0000313" key="7">
    <source>
        <dbReference type="Proteomes" id="UP000001170"/>
    </source>
</evidence>
<evidence type="ECO:0000256" key="3">
    <source>
        <dbReference type="ARBA" id="ARBA00023277"/>
    </source>
</evidence>
<dbReference type="GO" id="GO:0042802">
    <property type="term" value="F:identical protein binding"/>
    <property type="evidence" value="ECO:0007669"/>
    <property type="project" value="TreeGrafter"/>
</dbReference>
<dbReference type="GO" id="GO:0006046">
    <property type="term" value="P:N-acetylglucosamine catabolic process"/>
    <property type="evidence" value="ECO:0007669"/>
    <property type="project" value="TreeGrafter"/>
</dbReference>
<feature type="active site" description="Proton acceptor; for ring-opening step" evidence="4">
    <location>
        <position position="155"/>
    </location>
</feature>
<dbReference type="InterPro" id="IPR004547">
    <property type="entry name" value="Glucosamine6P_isomerase"/>
</dbReference>
<dbReference type="EC" id="3.5.99.6" evidence="4"/>
<dbReference type="GO" id="GO:0005975">
    <property type="term" value="P:carbohydrate metabolic process"/>
    <property type="evidence" value="ECO:0007669"/>
    <property type="project" value="InterPro"/>
</dbReference>
<comment type="catalytic activity">
    <reaction evidence="1 4">
        <text>alpha-D-glucosamine 6-phosphate + H2O = beta-D-fructose 6-phosphate + NH4(+)</text>
        <dbReference type="Rhea" id="RHEA:12172"/>
        <dbReference type="ChEBI" id="CHEBI:15377"/>
        <dbReference type="ChEBI" id="CHEBI:28938"/>
        <dbReference type="ChEBI" id="CHEBI:57634"/>
        <dbReference type="ChEBI" id="CHEBI:75989"/>
        <dbReference type="EC" id="3.5.99.6"/>
    </reaction>
</comment>
<dbReference type="Gene3D" id="3.40.50.1360">
    <property type="match status" value="1"/>
</dbReference>
<dbReference type="Proteomes" id="UP000001170">
    <property type="component" value="Chromosome"/>
</dbReference>
<keyword evidence="6" id="KW-0413">Isomerase</keyword>
<evidence type="ECO:0000313" key="6">
    <source>
        <dbReference type="EMBL" id="AAV60248.1"/>
    </source>
</evidence>
<comment type="pathway">
    <text evidence="4">Amino-sugar metabolism; N-acetylneuraminate degradation; D-fructose 6-phosphate from N-acetylneuraminate: step 5/5.</text>
</comment>
<dbReference type="InterPro" id="IPR018321">
    <property type="entry name" value="Glucosamine6P_isomerase_CS"/>
</dbReference>